<feature type="region of interest" description="Disordered" evidence="11">
    <location>
        <begin position="202"/>
        <end position="305"/>
    </location>
</feature>
<evidence type="ECO:0000256" key="3">
    <source>
        <dbReference type="ARBA" id="ARBA00007460"/>
    </source>
</evidence>
<dbReference type="GO" id="GO:0005930">
    <property type="term" value="C:axoneme"/>
    <property type="evidence" value="ECO:0007669"/>
    <property type="project" value="TreeGrafter"/>
</dbReference>
<feature type="region of interest" description="Disordered" evidence="11">
    <location>
        <begin position="340"/>
        <end position="373"/>
    </location>
</feature>
<feature type="compositionally biased region" description="Basic and acidic residues" evidence="11">
    <location>
        <begin position="294"/>
        <end position="305"/>
    </location>
</feature>
<feature type="coiled-coil region" evidence="10">
    <location>
        <begin position="407"/>
        <end position="440"/>
    </location>
</feature>
<feature type="domain" description="BART" evidence="12">
    <location>
        <begin position="7"/>
        <end position="117"/>
    </location>
</feature>
<evidence type="ECO:0000256" key="11">
    <source>
        <dbReference type="SAM" id="MobiDB-lite"/>
    </source>
</evidence>
<dbReference type="Pfam" id="PF11527">
    <property type="entry name" value="ARL2_Bind_BART"/>
    <property type="match status" value="1"/>
</dbReference>
<feature type="compositionally biased region" description="Low complexity" evidence="11">
    <location>
        <begin position="281"/>
        <end position="293"/>
    </location>
</feature>
<feature type="compositionally biased region" description="Low complexity" evidence="11">
    <location>
        <begin position="353"/>
        <end position="369"/>
    </location>
</feature>
<evidence type="ECO:0000313" key="13">
    <source>
        <dbReference type="EMBL" id="KAL1496094.1"/>
    </source>
</evidence>
<reference evidence="13 14" key="1">
    <citation type="journal article" date="2024" name="Science">
        <title>Giant polyketide synthase enzymes in the biosynthesis of giant marine polyether toxins.</title>
        <authorList>
            <person name="Fallon T.R."/>
            <person name="Shende V.V."/>
            <person name="Wierzbicki I.H."/>
            <person name="Pendleton A.L."/>
            <person name="Watervoot N.F."/>
            <person name="Auber R.P."/>
            <person name="Gonzalez D.J."/>
            <person name="Wisecaver J.H."/>
            <person name="Moore B.S."/>
        </authorList>
    </citation>
    <scope>NUCLEOTIDE SEQUENCE [LARGE SCALE GENOMIC DNA]</scope>
    <source>
        <strain evidence="13 14">12B1</strain>
    </source>
</reference>
<keyword evidence="6 10" id="KW-0175">Coiled coil</keyword>
<evidence type="ECO:0000256" key="1">
    <source>
        <dbReference type="ARBA" id="ARBA00004138"/>
    </source>
</evidence>
<dbReference type="PANTHER" id="PTHR21532:SF0">
    <property type="entry name" value="CILIA- AND FLAGELLA-ASSOCIATED PROTEIN 36"/>
    <property type="match status" value="1"/>
</dbReference>
<dbReference type="InterPro" id="IPR038888">
    <property type="entry name" value="CFAP36"/>
</dbReference>
<dbReference type="PROSITE" id="PS50330">
    <property type="entry name" value="UIM"/>
    <property type="match status" value="2"/>
</dbReference>
<dbReference type="GO" id="GO:0097546">
    <property type="term" value="C:ciliary base"/>
    <property type="evidence" value="ECO:0007669"/>
    <property type="project" value="TreeGrafter"/>
</dbReference>
<dbReference type="InterPro" id="IPR042541">
    <property type="entry name" value="BART_sf"/>
</dbReference>
<dbReference type="Proteomes" id="UP001515480">
    <property type="component" value="Unassembled WGS sequence"/>
</dbReference>
<proteinExistence type="inferred from homology"/>
<dbReference type="EMBL" id="JBGBPQ010000030">
    <property type="protein sequence ID" value="KAL1496094.1"/>
    <property type="molecule type" value="Genomic_DNA"/>
</dbReference>
<keyword evidence="14" id="KW-1185">Reference proteome</keyword>
<evidence type="ECO:0000256" key="9">
    <source>
        <dbReference type="ARBA" id="ARBA00031593"/>
    </source>
</evidence>
<comment type="similarity">
    <text evidence="3">Belongs to the CFAP36 family.</text>
</comment>
<dbReference type="InterPro" id="IPR023379">
    <property type="entry name" value="BART_dom"/>
</dbReference>
<evidence type="ECO:0000256" key="8">
    <source>
        <dbReference type="ARBA" id="ARBA00023273"/>
    </source>
</evidence>
<dbReference type="Gene3D" id="1.20.1520.10">
    <property type="entry name" value="ADP-ribosylation factor-like 2-binding protein, domain"/>
    <property type="match status" value="1"/>
</dbReference>
<dbReference type="SMART" id="SM00726">
    <property type="entry name" value="UIM"/>
    <property type="match status" value="2"/>
</dbReference>
<gene>
    <name evidence="13" type="ORF">AB1Y20_014720</name>
</gene>
<sequence length="441" mass="48416">MSAEERVWLFDSIIGFLKGPYWALPVMSFIDENCIIFDSEDENKLAYMDIYAAFREMVESLMEMHMKEMGCTPADFAELCAQYGSTDVGRDVMEQILAVDDFVAFKEMMVRRNMELELESLRALQALSARIANHSAAEEEEEMSADERQLQEALELSLKEAEEKGIHTGIDAAEIERRRLEAEEADIRLAIAMSLQMEEERAKLAAAAAEPPPAAPLAPPEPEPLPSEPLASQPAAPPAEPSDAPAASSSPPARSISGAGLLAPLQSKGLPPMATSHDLRAAQAAAHEASLRAAEARARAEKEREVAQQALMNQEMSISRAAEVRARAEHLRKQRDILLAKRKKEREEHFKNEPAAAPSESAEARSMPPQSELKKAAGYTELDHRASLSRALAANMKASLLGDDVATMELQQRIEQHQRKAEFAQTKADLLAEAEAAKARG</sequence>
<evidence type="ECO:0000256" key="5">
    <source>
        <dbReference type="ARBA" id="ARBA00022490"/>
    </source>
</evidence>
<dbReference type="InterPro" id="IPR003903">
    <property type="entry name" value="UIM_dom"/>
</dbReference>
<feature type="compositionally biased region" description="Basic and acidic residues" evidence="11">
    <location>
        <begin position="340"/>
        <end position="352"/>
    </location>
</feature>
<evidence type="ECO:0000256" key="6">
    <source>
        <dbReference type="ARBA" id="ARBA00023054"/>
    </source>
</evidence>
<protein>
    <recommendedName>
        <fullName evidence="4">Cilia- and flagella-associated protein 36</fullName>
    </recommendedName>
    <alternativeName>
        <fullName evidence="9">Coiled-coil domain-containing protein 104</fullName>
    </alternativeName>
</protein>
<dbReference type="AlphaFoldDB" id="A0AB34IDY0"/>
<comment type="subcellular location">
    <subcellularLocation>
        <location evidence="1">Cell projection</location>
        <location evidence="1">Cilium</location>
    </subcellularLocation>
    <subcellularLocation>
        <location evidence="2">Cytoplasm</location>
    </subcellularLocation>
</comment>
<keyword evidence="5" id="KW-0963">Cytoplasm</keyword>
<evidence type="ECO:0000256" key="10">
    <source>
        <dbReference type="SAM" id="Coils"/>
    </source>
</evidence>
<evidence type="ECO:0000259" key="12">
    <source>
        <dbReference type="Pfam" id="PF11527"/>
    </source>
</evidence>
<evidence type="ECO:0000313" key="14">
    <source>
        <dbReference type="Proteomes" id="UP001515480"/>
    </source>
</evidence>
<keyword evidence="8" id="KW-0966">Cell projection</keyword>
<feature type="compositionally biased region" description="Low complexity" evidence="11">
    <location>
        <begin position="241"/>
        <end position="253"/>
    </location>
</feature>
<dbReference type="PANTHER" id="PTHR21532">
    <property type="entry name" value="PHOSPHODIESTERASE HL"/>
    <property type="match status" value="1"/>
</dbReference>
<name>A0AB34IDY0_PRYPA</name>
<keyword evidence="7" id="KW-0969">Cilium</keyword>
<evidence type="ECO:0000256" key="2">
    <source>
        <dbReference type="ARBA" id="ARBA00004496"/>
    </source>
</evidence>
<organism evidence="13 14">
    <name type="scientific">Prymnesium parvum</name>
    <name type="common">Toxic golden alga</name>
    <dbReference type="NCBI Taxonomy" id="97485"/>
    <lineage>
        <taxon>Eukaryota</taxon>
        <taxon>Haptista</taxon>
        <taxon>Haptophyta</taxon>
        <taxon>Prymnesiophyceae</taxon>
        <taxon>Prymnesiales</taxon>
        <taxon>Prymnesiaceae</taxon>
        <taxon>Prymnesium</taxon>
    </lineage>
</organism>
<accession>A0AB34IDY0</accession>
<feature type="compositionally biased region" description="Pro residues" evidence="11">
    <location>
        <begin position="210"/>
        <end position="227"/>
    </location>
</feature>
<evidence type="ECO:0000256" key="7">
    <source>
        <dbReference type="ARBA" id="ARBA00023069"/>
    </source>
</evidence>
<evidence type="ECO:0000256" key="4">
    <source>
        <dbReference type="ARBA" id="ARBA00021815"/>
    </source>
</evidence>
<comment type="caution">
    <text evidence="13">The sequence shown here is derived from an EMBL/GenBank/DDBJ whole genome shotgun (WGS) entry which is preliminary data.</text>
</comment>
<feature type="coiled-coil region" evidence="10">
    <location>
        <begin position="136"/>
        <end position="190"/>
    </location>
</feature>